<dbReference type="InterPro" id="IPR016162">
    <property type="entry name" value="Ald_DH_N"/>
</dbReference>
<reference evidence="3" key="1">
    <citation type="journal article" date="2020" name="BMC Genomics">
        <title>Correction to: Identification and distribution of gene clusters required for synthesis of sphingolipid metabolism inhibitors in diverse species of the filamentous fungus Fusarium.</title>
        <authorList>
            <person name="Kim H.S."/>
            <person name="Lohmar J.M."/>
            <person name="Busman M."/>
            <person name="Brown D.W."/>
            <person name="Naumann T.A."/>
            <person name="Divon H.H."/>
            <person name="Lysoe E."/>
            <person name="Uhlig S."/>
            <person name="Proctor R.H."/>
        </authorList>
    </citation>
    <scope>NUCLEOTIDE SEQUENCE [LARGE SCALE GENOMIC DNA]</scope>
    <source>
        <strain evidence="3">NRRL 25331</strain>
    </source>
</reference>
<feature type="domain" description="Cupin type-2" evidence="1">
    <location>
        <begin position="540"/>
        <end position="607"/>
    </location>
</feature>
<keyword evidence="3" id="KW-1185">Reference proteome</keyword>
<reference evidence="2 3" key="2">
    <citation type="submission" date="2020-05" db="EMBL/GenBank/DDBJ databases">
        <title>Identification and distribution of gene clusters putatively required for synthesis of sphingolipid metabolism inhibitors in phylogenetically diverse species of the filamentous fungus Fusarium.</title>
        <authorList>
            <person name="Kim H.-S."/>
            <person name="Busman M."/>
            <person name="Brown D.W."/>
            <person name="Divon H."/>
            <person name="Uhlig S."/>
            <person name="Proctor R.H."/>
        </authorList>
    </citation>
    <scope>NUCLEOTIDE SEQUENCE [LARGE SCALE GENOMIC DNA]</scope>
    <source>
        <strain evidence="2 3">NRRL 25331</strain>
    </source>
</reference>
<dbReference type="GO" id="GO:0016491">
    <property type="term" value="F:oxidoreductase activity"/>
    <property type="evidence" value="ECO:0007669"/>
    <property type="project" value="InterPro"/>
</dbReference>
<dbReference type="AlphaFoldDB" id="A0A8H5TV07"/>
<accession>A0A8H5TV07</accession>
<dbReference type="SUPFAM" id="SSF51182">
    <property type="entry name" value="RmlC-like cupins"/>
    <property type="match status" value="1"/>
</dbReference>
<evidence type="ECO:0000313" key="3">
    <source>
        <dbReference type="Proteomes" id="UP000572754"/>
    </source>
</evidence>
<protein>
    <recommendedName>
        <fullName evidence="1">Cupin type-2 domain-containing protein</fullName>
    </recommendedName>
</protein>
<dbReference type="InterPro" id="IPR013096">
    <property type="entry name" value="Cupin_2"/>
</dbReference>
<evidence type="ECO:0000313" key="2">
    <source>
        <dbReference type="EMBL" id="KAF5675988.1"/>
    </source>
</evidence>
<dbReference type="InterPro" id="IPR047142">
    <property type="entry name" value="OryJ/VirC-like"/>
</dbReference>
<dbReference type="EMBL" id="JAAQPE010000238">
    <property type="protein sequence ID" value="KAF5675988.1"/>
    <property type="molecule type" value="Genomic_DNA"/>
</dbReference>
<dbReference type="InterPro" id="IPR011051">
    <property type="entry name" value="RmlC_Cupin_sf"/>
</dbReference>
<dbReference type="InterPro" id="IPR016161">
    <property type="entry name" value="Ald_DH/histidinol_DH"/>
</dbReference>
<sequence>MASALDQYRTVTAAWTEGRLENVLQRQKELALLHANIKSTSSNLIKAICDGWATDLQTSKASAADEVQLALDSIKQLYDDLDFPSTLAKEKHVRKGASSSRNLIALGPVLIDPSPYSPFLSVIAPLAAAVASGSSAIVLAPPASPNLNTELRILIERSLDVEAFAMTENDSADVRRELSKQHFGAAVLQDLPQRDGLSGSLHKANPLIRVLSPPSGIPSVFVDRSVEDLEAVAKHLISSGPAAPRYNPLRTPRLVFVDEIHITQLDKLVRADPLTESPLSFSHNNGEDESHAFAKLLTSIFPTLRRKLPGQKLGRLPAVLTLDNSDTIVAEDVQKAAELLTSSDNGLLLVPIRSLDHGIDIISKINASNPSQATYIFASSQASSYVAMFTNTLQAFINTIPSWSLAAAAPSTSLLEGRLLYRREDFSVNKPIIQEPLRPIDSAIAGAKLSSHKKAWYTILNSFFSQAMGLSAGSSLRRVVTHHKGQNSAILSDEELKLTTGFGSNAVTIWRNDKYPAELVDKDPVGSDPVIYTPGSLIRVVDFPPNSSGHNHRTASLDYGIVFEGELEMVLADGSKTVVRAGDIIVQQATLHQWNNLKDKPARLIFVLLPSEKTVNGVSVSETGVPEKYLPKIS</sequence>
<name>A0A8H5TV07_FUSCI</name>
<dbReference type="Gene3D" id="3.40.605.10">
    <property type="entry name" value="Aldehyde Dehydrogenase, Chain A, domain 1"/>
    <property type="match status" value="1"/>
</dbReference>
<evidence type="ECO:0000259" key="1">
    <source>
        <dbReference type="Pfam" id="PF07883"/>
    </source>
</evidence>
<gene>
    <name evidence="2" type="ORF">FCIRC_7219</name>
</gene>
<dbReference type="PANTHER" id="PTHR36156">
    <property type="entry name" value="SLR2101 PROTEIN"/>
    <property type="match status" value="1"/>
</dbReference>
<dbReference type="Pfam" id="PF07883">
    <property type="entry name" value="Cupin_2"/>
    <property type="match status" value="1"/>
</dbReference>
<dbReference type="PANTHER" id="PTHR36156:SF2">
    <property type="entry name" value="CUPIN TYPE-2 DOMAIN-CONTAINING PROTEIN"/>
    <property type="match status" value="1"/>
</dbReference>
<proteinExistence type="predicted"/>
<comment type="caution">
    <text evidence="2">The sequence shown here is derived from an EMBL/GenBank/DDBJ whole genome shotgun (WGS) entry which is preliminary data.</text>
</comment>
<organism evidence="2 3">
    <name type="scientific">Fusarium circinatum</name>
    <name type="common">Pitch canker fungus</name>
    <name type="synonym">Gibberella circinata</name>
    <dbReference type="NCBI Taxonomy" id="48490"/>
    <lineage>
        <taxon>Eukaryota</taxon>
        <taxon>Fungi</taxon>
        <taxon>Dikarya</taxon>
        <taxon>Ascomycota</taxon>
        <taxon>Pezizomycotina</taxon>
        <taxon>Sordariomycetes</taxon>
        <taxon>Hypocreomycetidae</taxon>
        <taxon>Hypocreales</taxon>
        <taxon>Nectriaceae</taxon>
        <taxon>Fusarium</taxon>
        <taxon>Fusarium fujikuroi species complex</taxon>
    </lineage>
</organism>
<dbReference type="CDD" id="cd02231">
    <property type="entry name" value="cupin_BLL6423-like"/>
    <property type="match status" value="1"/>
</dbReference>
<dbReference type="Gene3D" id="2.60.120.10">
    <property type="entry name" value="Jelly Rolls"/>
    <property type="match status" value="1"/>
</dbReference>
<dbReference type="Proteomes" id="UP000572754">
    <property type="component" value="Unassembled WGS sequence"/>
</dbReference>
<dbReference type="InterPro" id="IPR014710">
    <property type="entry name" value="RmlC-like_jellyroll"/>
</dbReference>
<dbReference type="SUPFAM" id="SSF53720">
    <property type="entry name" value="ALDH-like"/>
    <property type="match status" value="1"/>
</dbReference>